<sequence>MLPRSFSAGNHKLSATDTFSMFRRPDALELADQAIVDMLHIYWTNQILVGLRPHQPRPTLLLVSLPSGPSSTSSLKKRASSSSATGRAASREIAVNIPIPNPRISAGPTQEHVALWVVAIGLARYRRLLGGWSRSVPNRHLPLFVFVIVTSRGSVGGMTHPGVSRAGCPRTRQAPERDTPQDAWTGSRAFDDEPPAVVSG</sequence>
<accession>A0A7R8WAJ6</accession>
<reference evidence="1" key="1">
    <citation type="submission" date="2020-11" db="EMBL/GenBank/DDBJ databases">
        <authorList>
            <person name="Tran Van P."/>
        </authorList>
    </citation>
    <scope>NUCLEOTIDE SEQUENCE</scope>
</reference>
<gene>
    <name evidence="1" type="ORF">CTOB1V02_LOCUS3268</name>
</gene>
<evidence type="ECO:0000313" key="1">
    <source>
        <dbReference type="EMBL" id="CAD7225323.1"/>
    </source>
</evidence>
<organism evidence="1">
    <name type="scientific">Cyprideis torosa</name>
    <dbReference type="NCBI Taxonomy" id="163714"/>
    <lineage>
        <taxon>Eukaryota</taxon>
        <taxon>Metazoa</taxon>
        <taxon>Ecdysozoa</taxon>
        <taxon>Arthropoda</taxon>
        <taxon>Crustacea</taxon>
        <taxon>Oligostraca</taxon>
        <taxon>Ostracoda</taxon>
        <taxon>Podocopa</taxon>
        <taxon>Podocopida</taxon>
        <taxon>Cytherocopina</taxon>
        <taxon>Cytheroidea</taxon>
        <taxon>Cytherideidae</taxon>
        <taxon>Cyprideis</taxon>
    </lineage>
</organism>
<dbReference type="EMBL" id="OB660551">
    <property type="protein sequence ID" value="CAD7225323.1"/>
    <property type="molecule type" value="Genomic_DNA"/>
</dbReference>
<proteinExistence type="predicted"/>
<protein>
    <submittedName>
        <fullName evidence="1">Uncharacterized protein</fullName>
    </submittedName>
</protein>
<name>A0A7R8WAJ6_9CRUS</name>
<dbReference type="AlphaFoldDB" id="A0A7R8WAJ6"/>